<keyword evidence="2" id="KW-1185">Reference proteome</keyword>
<proteinExistence type="predicted"/>
<dbReference type="HOGENOM" id="CLU_1516424_0_0_5"/>
<dbReference type="EMBL" id="CP000758">
    <property type="protein sequence ID" value="ABS14207.1"/>
    <property type="molecule type" value="Genomic_DNA"/>
</dbReference>
<reference evidence="1 2" key="1">
    <citation type="journal article" date="2011" name="J. Bacteriol.">
        <title>Genome of Ochrobactrum anthropi ATCC 49188 T, a versatile opportunistic pathogen and symbiont of several eukaryotic hosts.</title>
        <authorList>
            <person name="Chain P.S."/>
            <person name="Lang D.M."/>
            <person name="Comerci D.J."/>
            <person name="Malfatti S.A."/>
            <person name="Vergez L.M."/>
            <person name="Shin M."/>
            <person name="Ugalde R.A."/>
            <person name="Garcia E."/>
            <person name="Tolmasky M.E."/>
        </authorList>
    </citation>
    <scope>NUCLEOTIDE SEQUENCE [LARGE SCALE GENOMIC DNA]</scope>
    <source>
        <strain evidence="2">ATCC 49188 / DSM 6882 / CCUG 24695 / JCM 21032 / LMG 3331 / NBRC 15819 / NCTC 12168 / Alc 37</strain>
    </source>
</reference>
<evidence type="ECO:0000313" key="2">
    <source>
        <dbReference type="Proteomes" id="UP000002301"/>
    </source>
</evidence>
<protein>
    <submittedName>
        <fullName evidence="1">Phage tail tube protein FII-like protein</fullName>
    </submittedName>
</protein>
<dbReference type="PATRIC" id="fig|439375.7.peg.1560"/>
<name>A6WZ03_BRUA4</name>
<sequence length="178" mass="20223">MSTLYILEAANLFCGDDDPSNSKHLAIQEFKLPDLQAIYQDHHAGGARVQIELEVGIQKFEPTFKLAGYDPDLLAQFGLGSKNKHIYTGYGELKDRRTGASIELKAIMEGRLGRVAPDAFQRGEVSANEYAINELTSYQLWWNGTEKIFWDFWTNQWRINGIDQNETTNQILRIPRAG</sequence>
<dbReference type="eggNOG" id="COG3498">
    <property type="taxonomic scope" value="Bacteria"/>
</dbReference>
<dbReference type="STRING" id="439375.Oant_1490"/>
<dbReference type="KEGG" id="oan:Oant_1490"/>
<dbReference type="PhylomeDB" id="A6WZ03"/>
<dbReference type="Pfam" id="PF04985">
    <property type="entry name" value="Phage_tube"/>
    <property type="match status" value="1"/>
</dbReference>
<dbReference type="RefSeq" id="WP_012091545.1">
    <property type="nucleotide sequence ID" value="NC_009667.1"/>
</dbReference>
<accession>A6WZ03</accession>
<dbReference type="InterPro" id="IPR006498">
    <property type="entry name" value="Tail_tube"/>
</dbReference>
<dbReference type="Proteomes" id="UP000002301">
    <property type="component" value="Chromosome 1"/>
</dbReference>
<organism evidence="1 2">
    <name type="scientific">Brucella anthropi (strain ATCC 49188 / DSM 6882 / CCUG 24695 / JCM 21032 / LMG 3331 / NBRC 15819 / NCTC 12168 / Alc 37)</name>
    <name type="common">Ochrobactrum anthropi</name>
    <dbReference type="NCBI Taxonomy" id="439375"/>
    <lineage>
        <taxon>Bacteria</taxon>
        <taxon>Pseudomonadati</taxon>
        <taxon>Pseudomonadota</taxon>
        <taxon>Alphaproteobacteria</taxon>
        <taxon>Hyphomicrobiales</taxon>
        <taxon>Brucellaceae</taxon>
        <taxon>Brucella/Ochrobactrum group</taxon>
        <taxon>Brucella</taxon>
    </lineage>
</organism>
<dbReference type="AlphaFoldDB" id="A6WZ03"/>
<gene>
    <name evidence="1" type="ordered locus">Oant_1490</name>
</gene>
<evidence type="ECO:0000313" key="1">
    <source>
        <dbReference type="EMBL" id="ABS14207.1"/>
    </source>
</evidence>